<keyword evidence="5" id="KW-0539">Nucleus</keyword>
<reference evidence="8 9" key="1">
    <citation type="submission" date="2017-06" db="EMBL/GenBank/DDBJ databases">
        <title>Global population genomics of the pathogenic fungus Cryptococcus neoformans var. grubii.</title>
        <authorList>
            <person name="Cuomo C."/>
            <person name="Litvintseva A."/>
            <person name="Chen Y."/>
            <person name="Young S."/>
            <person name="Zeng Q."/>
            <person name="Chapman S."/>
            <person name="Gujja S."/>
            <person name="Saif S."/>
            <person name="Birren B."/>
        </authorList>
    </citation>
    <scope>NUCLEOTIDE SEQUENCE [LARGE SCALE GENOMIC DNA]</scope>
    <source>
        <strain evidence="8 9">Tu259-1</strain>
    </source>
</reference>
<dbReference type="Proteomes" id="UP000199727">
    <property type="component" value="Unassembled WGS sequence"/>
</dbReference>
<sequence length="170" mass="18775">MPPILSEEESALNPYALLGIEAGATTKEAERAFRKKSLKYHPDKNPAPEAAVIFHQLSLSLGIFQNQAKRNYVDSKLESGRKKKQRYAEMDKKRKAMVDALAAREEEAKKQKVEHVKRRQQQADEEAIKDAGRRMLEEAQKRAAAVAAAATAARAARAPEAAARKPTGGI</sequence>
<comment type="caution">
    <text evidence="8">The sequence shown here is derived from an EMBL/GenBank/DDBJ whole genome shotgun (WGS) entry which is preliminary data.</text>
</comment>
<dbReference type="InterPro" id="IPR001623">
    <property type="entry name" value="DnaJ_domain"/>
</dbReference>
<dbReference type="PROSITE" id="PS50076">
    <property type="entry name" value="DNAJ_2"/>
    <property type="match status" value="1"/>
</dbReference>
<feature type="domain" description="J" evidence="7">
    <location>
        <begin position="13"/>
        <end position="88"/>
    </location>
</feature>
<feature type="compositionally biased region" description="Basic and acidic residues" evidence="6">
    <location>
        <begin position="75"/>
        <end position="92"/>
    </location>
</feature>
<comment type="subcellular location">
    <subcellularLocation>
        <location evidence="2">Cytoplasm</location>
    </subcellularLocation>
    <subcellularLocation>
        <location evidence="1">Nucleus</location>
    </subcellularLocation>
</comment>
<dbReference type="AlphaFoldDB" id="A0A854Q6T9"/>
<dbReference type="InterPro" id="IPR052094">
    <property type="entry name" value="Pre-mRNA-splicing_ERAD"/>
</dbReference>
<dbReference type="GO" id="GO:0005681">
    <property type="term" value="C:spliceosomal complex"/>
    <property type="evidence" value="ECO:0007669"/>
    <property type="project" value="TreeGrafter"/>
</dbReference>
<evidence type="ECO:0000256" key="3">
    <source>
        <dbReference type="ARBA" id="ARBA00022490"/>
    </source>
</evidence>
<evidence type="ECO:0000256" key="6">
    <source>
        <dbReference type="SAM" id="MobiDB-lite"/>
    </source>
</evidence>
<keyword evidence="4" id="KW-0143">Chaperone</keyword>
<dbReference type="EMBL" id="AMKT01000078">
    <property type="protein sequence ID" value="OXG13650.1"/>
    <property type="molecule type" value="Genomic_DNA"/>
</dbReference>
<evidence type="ECO:0000313" key="9">
    <source>
        <dbReference type="Proteomes" id="UP000199727"/>
    </source>
</evidence>
<evidence type="ECO:0000256" key="5">
    <source>
        <dbReference type="ARBA" id="ARBA00023242"/>
    </source>
</evidence>
<dbReference type="PANTHER" id="PTHR44313">
    <property type="entry name" value="DNAJ HOMOLOG SUBFAMILY C MEMBER 17"/>
    <property type="match status" value="1"/>
</dbReference>
<evidence type="ECO:0000256" key="4">
    <source>
        <dbReference type="ARBA" id="ARBA00023186"/>
    </source>
</evidence>
<proteinExistence type="predicted"/>
<dbReference type="PANTHER" id="PTHR44313:SF1">
    <property type="entry name" value="DNAJ HOMOLOG SUBFAMILY C MEMBER 17"/>
    <property type="match status" value="1"/>
</dbReference>
<feature type="region of interest" description="Disordered" evidence="6">
    <location>
        <begin position="75"/>
        <end position="127"/>
    </location>
</feature>
<evidence type="ECO:0000256" key="2">
    <source>
        <dbReference type="ARBA" id="ARBA00004496"/>
    </source>
</evidence>
<gene>
    <name evidence="8" type="ORF">C361_05789</name>
</gene>
<evidence type="ECO:0000256" key="1">
    <source>
        <dbReference type="ARBA" id="ARBA00004123"/>
    </source>
</evidence>
<dbReference type="SUPFAM" id="SSF46565">
    <property type="entry name" value="Chaperone J-domain"/>
    <property type="match status" value="1"/>
</dbReference>
<accession>A0A854Q6T9</accession>
<keyword evidence="3" id="KW-0963">Cytoplasm</keyword>
<evidence type="ECO:0000313" key="8">
    <source>
        <dbReference type="EMBL" id="OXG13650.1"/>
    </source>
</evidence>
<dbReference type="CDD" id="cd06257">
    <property type="entry name" value="DnaJ"/>
    <property type="match status" value="1"/>
</dbReference>
<dbReference type="PRINTS" id="PR00625">
    <property type="entry name" value="JDOMAIN"/>
</dbReference>
<organism evidence="8 9">
    <name type="scientific">Cryptococcus neoformans Tu259-1</name>
    <dbReference type="NCBI Taxonomy" id="1230072"/>
    <lineage>
        <taxon>Eukaryota</taxon>
        <taxon>Fungi</taxon>
        <taxon>Dikarya</taxon>
        <taxon>Basidiomycota</taxon>
        <taxon>Agaricomycotina</taxon>
        <taxon>Tremellomycetes</taxon>
        <taxon>Tremellales</taxon>
        <taxon>Cryptococcaceae</taxon>
        <taxon>Cryptococcus</taxon>
        <taxon>Cryptococcus neoformans species complex</taxon>
    </lineage>
</organism>
<dbReference type="GO" id="GO:0005737">
    <property type="term" value="C:cytoplasm"/>
    <property type="evidence" value="ECO:0007669"/>
    <property type="project" value="UniProtKB-SubCell"/>
</dbReference>
<protein>
    <recommendedName>
        <fullName evidence="7">J domain-containing protein</fullName>
    </recommendedName>
</protein>
<dbReference type="SMART" id="SM00271">
    <property type="entry name" value="DnaJ"/>
    <property type="match status" value="1"/>
</dbReference>
<dbReference type="GO" id="GO:0000390">
    <property type="term" value="P:spliceosomal complex disassembly"/>
    <property type="evidence" value="ECO:0007669"/>
    <property type="project" value="TreeGrafter"/>
</dbReference>
<feature type="compositionally biased region" description="Basic and acidic residues" evidence="6">
    <location>
        <begin position="102"/>
        <end position="114"/>
    </location>
</feature>
<dbReference type="InterPro" id="IPR036869">
    <property type="entry name" value="J_dom_sf"/>
</dbReference>
<name>A0A854Q6T9_CRYNE</name>
<dbReference type="OrthoDB" id="376357at2759"/>
<dbReference type="Gene3D" id="1.10.287.110">
    <property type="entry name" value="DnaJ domain"/>
    <property type="match status" value="1"/>
</dbReference>
<dbReference type="Pfam" id="PF00226">
    <property type="entry name" value="DnaJ"/>
    <property type="match status" value="1"/>
</dbReference>
<evidence type="ECO:0000259" key="7">
    <source>
        <dbReference type="PROSITE" id="PS50076"/>
    </source>
</evidence>